<dbReference type="GO" id="GO:0033897">
    <property type="term" value="F:ribonuclease T2 activity"/>
    <property type="evidence" value="ECO:0007669"/>
    <property type="project" value="InterPro"/>
</dbReference>
<protein>
    <submittedName>
        <fullName evidence="1">Uncharacterized protein</fullName>
    </submittedName>
</protein>
<proteinExistence type="predicted"/>
<dbReference type="PROSITE" id="PS00531">
    <property type="entry name" value="RNASE_T2_2"/>
    <property type="match status" value="1"/>
</dbReference>
<evidence type="ECO:0000313" key="1">
    <source>
        <dbReference type="EMBL" id="KAL1503807.1"/>
    </source>
</evidence>
<accession>A0AB34IQS6</accession>
<keyword evidence="2" id="KW-1185">Reference proteome</keyword>
<dbReference type="AlphaFoldDB" id="A0AB34IQS6"/>
<organism evidence="1 2">
    <name type="scientific">Prymnesium parvum</name>
    <name type="common">Toxic golden alga</name>
    <dbReference type="NCBI Taxonomy" id="97485"/>
    <lineage>
        <taxon>Eukaryota</taxon>
        <taxon>Haptista</taxon>
        <taxon>Haptophyta</taxon>
        <taxon>Prymnesiophyceae</taxon>
        <taxon>Prymnesiales</taxon>
        <taxon>Prymnesiaceae</taxon>
        <taxon>Prymnesium</taxon>
    </lineage>
</organism>
<dbReference type="EMBL" id="JBGBPQ010000021">
    <property type="protein sequence ID" value="KAL1503807.1"/>
    <property type="molecule type" value="Genomic_DNA"/>
</dbReference>
<dbReference type="InterPro" id="IPR036430">
    <property type="entry name" value="RNase_T2-like_sf"/>
</dbReference>
<name>A0AB34IQS6_PRYPA</name>
<comment type="caution">
    <text evidence="1">The sequence shown here is derived from an EMBL/GenBank/DDBJ whole genome shotgun (WGS) entry which is preliminary data.</text>
</comment>
<evidence type="ECO:0000313" key="2">
    <source>
        <dbReference type="Proteomes" id="UP001515480"/>
    </source>
</evidence>
<reference evidence="1 2" key="1">
    <citation type="journal article" date="2024" name="Science">
        <title>Giant polyketide synthase enzymes in the biosynthesis of giant marine polyether toxins.</title>
        <authorList>
            <person name="Fallon T.R."/>
            <person name="Shende V.V."/>
            <person name="Wierzbicki I.H."/>
            <person name="Pendleton A.L."/>
            <person name="Watervoot N.F."/>
            <person name="Auber R.P."/>
            <person name="Gonzalez D.J."/>
            <person name="Wisecaver J.H."/>
            <person name="Moore B.S."/>
        </authorList>
    </citation>
    <scope>NUCLEOTIDE SEQUENCE [LARGE SCALE GENOMIC DNA]</scope>
    <source>
        <strain evidence="1 2">12B1</strain>
    </source>
</reference>
<sequence length="249" mass="25539">MAASLLLAPLAMSTPPPSNHTRPLSTTSSFLNCGSTKLCGLLTLETGLGSGYYSHPLPGVHGLWPEVAPYGTSACVPPARAADPSTVYPCYKDASQPDSHQLDFETHEWQKHGACAGVADAADFFTQVCRLAAPPLLTMDASRAAGKTASADFAADLTSAGFPVFSHDDTYGQVMLSACADAAGQWHVAPPSSFASTCGSSLTAPPAAPSCPANAHGPPCASDADCHYPGCLRCAHSGFCTATPLAAKR</sequence>
<dbReference type="InterPro" id="IPR033130">
    <property type="entry name" value="RNase_T2_His_AS_2"/>
</dbReference>
<gene>
    <name evidence="1" type="ORF">AB1Y20_012275</name>
</gene>
<dbReference type="Gene3D" id="3.90.730.10">
    <property type="entry name" value="Ribonuclease T2-like"/>
    <property type="match status" value="1"/>
</dbReference>
<dbReference type="GO" id="GO:0003723">
    <property type="term" value="F:RNA binding"/>
    <property type="evidence" value="ECO:0007669"/>
    <property type="project" value="InterPro"/>
</dbReference>
<dbReference type="Proteomes" id="UP001515480">
    <property type="component" value="Unassembled WGS sequence"/>
</dbReference>
<dbReference type="SUPFAM" id="SSF55895">
    <property type="entry name" value="Ribonuclease Rh-like"/>
    <property type="match status" value="1"/>
</dbReference>